<dbReference type="PANTHER" id="PTHR35340">
    <property type="entry name" value="PQQ ENZYME REPEAT PROTEIN-RELATED"/>
    <property type="match status" value="1"/>
</dbReference>
<reference evidence="4" key="1">
    <citation type="submission" date="2016-02" db="EMBL/GenBank/DDBJ databases">
        <title>Draft genome sequence of Microdochium bolleyi, a fungal endophyte of beachgrass.</title>
        <authorList>
            <consortium name="DOE Joint Genome Institute"/>
            <person name="David A.S."/>
            <person name="May G."/>
            <person name="Haridas S."/>
            <person name="Lim J."/>
            <person name="Wang M."/>
            <person name="Labutti K."/>
            <person name="Lipzen A."/>
            <person name="Barry K."/>
            <person name="Grigoriev I.V."/>
        </authorList>
    </citation>
    <scope>NUCLEOTIDE SEQUENCE [LARGE SCALE GENOMIC DNA]</scope>
    <source>
        <strain evidence="4">J235TASD1</strain>
    </source>
</reference>
<sequence length="586" mass="63658">MRFTSTQSQPSWPLSLTLLLSTIIPVTQADAPILYDYDGYNAAKYGQAPSQTFRTSDIVAPQLQVNTWDRELVDTAPYIFLGLWSPLGGNAGAYIYSTRDLSLVYAEQRWPSAHNTQVQRYKGEDFLVFYQGEQRDGHSSGTCLFYDSGYQIAHIVEAVGYPSSSVDMHECQVTDNGTVLISIYETLDWDTSPAGGMTKEDGGKLLDSLFQEVDIATGELLFQWRASDWYALTDSFFTWDFDKAEGWDFFHLNSVEKTAEGHYLISARHTHTVAYINGTSGAPVWTLGGKRNNFQDISGGEATTFAWNHHARFRSDISGGKRTQQLTFFDNHNLDTAVGGIGCNATTPAPDGTLTATTTTTTACSRGRRVELDYERMTVRLVQDYLHPAHLVSGAMGGLDVLPGSGNVLIGWGLNPAFTEHTADGRCVLDVQYNIWNPKGEGRGHYRTYKSDWVGKPAWPPAVAWEGPASGGDGGDPGDGGERSEDVDGDGAGAGDGTSKLFLSWNGATEVVSWQVLAGNATNALDTPSELYPRAGFETTVSVGPGVTYGQAVALDKDGAALGRTAMVDLRTGEVVPEPVVQMRQV</sequence>
<dbReference type="STRING" id="196109.A0A136JIY1"/>
<feature type="region of interest" description="Disordered" evidence="1">
    <location>
        <begin position="460"/>
        <end position="495"/>
    </location>
</feature>
<dbReference type="PANTHER" id="PTHR35340:SF5">
    <property type="entry name" value="ASST-DOMAIN-CONTAINING PROTEIN"/>
    <property type="match status" value="1"/>
</dbReference>
<proteinExistence type="predicted"/>
<keyword evidence="2" id="KW-0732">Signal</keyword>
<evidence type="ECO:0000256" key="2">
    <source>
        <dbReference type="SAM" id="SignalP"/>
    </source>
</evidence>
<accession>A0A136JIY1</accession>
<dbReference type="Proteomes" id="UP000070501">
    <property type="component" value="Unassembled WGS sequence"/>
</dbReference>
<protein>
    <submittedName>
        <fullName evidence="3">ASST-domain-containing protein</fullName>
    </submittedName>
</protein>
<feature type="chain" id="PRO_5007293869" evidence="2">
    <location>
        <begin position="30"/>
        <end position="586"/>
    </location>
</feature>
<keyword evidence="4" id="KW-1185">Reference proteome</keyword>
<evidence type="ECO:0000313" key="4">
    <source>
        <dbReference type="Proteomes" id="UP000070501"/>
    </source>
</evidence>
<dbReference type="OrthoDB" id="5427350at2759"/>
<dbReference type="InterPro" id="IPR039535">
    <property type="entry name" value="ASST-like"/>
</dbReference>
<dbReference type="AlphaFoldDB" id="A0A136JIY1"/>
<evidence type="ECO:0000313" key="3">
    <source>
        <dbReference type="EMBL" id="KXJ97113.1"/>
    </source>
</evidence>
<feature type="signal peptide" evidence="2">
    <location>
        <begin position="1"/>
        <end position="29"/>
    </location>
</feature>
<organism evidence="3 4">
    <name type="scientific">Microdochium bolleyi</name>
    <dbReference type="NCBI Taxonomy" id="196109"/>
    <lineage>
        <taxon>Eukaryota</taxon>
        <taxon>Fungi</taxon>
        <taxon>Dikarya</taxon>
        <taxon>Ascomycota</taxon>
        <taxon>Pezizomycotina</taxon>
        <taxon>Sordariomycetes</taxon>
        <taxon>Xylariomycetidae</taxon>
        <taxon>Xylariales</taxon>
        <taxon>Microdochiaceae</taxon>
        <taxon>Microdochium</taxon>
    </lineage>
</organism>
<feature type="compositionally biased region" description="Gly residues" evidence="1">
    <location>
        <begin position="469"/>
        <end position="478"/>
    </location>
</feature>
<dbReference type="EMBL" id="KQ964245">
    <property type="protein sequence ID" value="KXJ97113.1"/>
    <property type="molecule type" value="Genomic_DNA"/>
</dbReference>
<dbReference type="InParanoid" id="A0A136JIY1"/>
<evidence type="ECO:0000256" key="1">
    <source>
        <dbReference type="SAM" id="MobiDB-lite"/>
    </source>
</evidence>
<dbReference type="InterPro" id="IPR053143">
    <property type="entry name" value="Arylsulfate_ST"/>
</dbReference>
<dbReference type="Pfam" id="PF14269">
    <property type="entry name" value="Arylsulfotran_2"/>
    <property type="match status" value="1"/>
</dbReference>
<name>A0A136JIY1_9PEZI</name>
<gene>
    <name evidence="3" type="ORF">Micbo1qcDRAFT_191683</name>
</gene>